<comment type="similarity">
    <text evidence="2">Belongs to the G-protein coupled receptor 2 family. Mth subfamily.</text>
</comment>
<feature type="transmembrane region" description="Helical" evidence="10">
    <location>
        <begin position="348"/>
        <end position="373"/>
    </location>
</feature>
<keyword evidence="7 10" id="KW-0472">Membrane</keyword>
<evidence type="ECO:0000256" key="4">
    <source>
        <dbReference type="ARBA" id="ARBA00022729"/>
    </source>
</evidence>
<dbReference type="Gene3D" id="1.20.1070.10">
    <property type="entry name" value="Rhodopsin 7-helix transmembrane proteins"/>
    <property type="match status" value="1"/>
</dbReference>
<dbReference type="InterPro" id="IPR023311">
    <property type="entry name" value="Methusela_ecto_dom_2"/>
</dbReference>
<evidence type="ECO:0000256" key="11">
    <source>
        <dbReference type="SAM" id="SignalP"/>
    </source>
</evidence>
<feature type="transmembrane region" description="Helical" evidence="10">
    <location>
        <begin position="252"/>
        <end position="279"/>
    </location>
</feature>
<evidence type="ECO:0000256" key="9">
    <source>
        <dbReference type="ARBA" id="ARBA00023224"/>
    </source>
</evidence>
<keyword evidence="14" id="KW-1185">Reference proteome</keyword>
<proteinExistence type="inferred from homology"/>
<dbReference type="InterPro" id="IPR000832">
    <property type="entry name" value="GPCR_2_secretin-like"/>
</dbReference>
<comment type="subcellular location">
    <subcellularLocation>
        <location evidence="1">Endomembrane system</location>
        <topology evidence="1">Multi-pass membrane protein</topology>
    </subcellularLocation>
</comment>
<evidence type="ECO:0000256" key="10">
    <source>
        <dbReference type="SAM" id="Phobius"/>
    </source>
</evidence>
<feature type="domain" description="G-protein coupled receptors family 2 profile 2" evidence="12">
    <location>
        <begin position="187"/>
        <end position="409"/>
    </location>
</feature>
<evidence type="ECO:0000256" key="3">
    <source>
        <dbReference type="ARBA" id="ARBA00022692"/>
    </source>
</evidence>
<feature type="transmembrane region" description="Helical" evidence="10">
    <location>
        <begin position="190"/>
        <end position="210"/>
    </location>
</feature>
<keyword evidence="9" id="KW-0807">Transducer</keyword>
<feature type="signal peptide" evidence="11">
    <location>
        <begin position="1"/>
        <end position="17"/>
    </location>
</feature>
<evidence type="ECO:0000313" key="13">
    <source>
        <dbReference type="EMBL" id="VVC91264.1"/>
    </source>
</evidence>
<keyword evidence="5 10" id="KW-1133">Transmembrane helix</keyword>
<dbReference type="Gene3D" id="2.170.180.11">
    <property type="entry name" value="Methuselah ectodomain, domain 2"/>
    <property type="match status" value="1"/>
</dbReference>
<evidence type="ECO:0000256" key="7">
    <source>
        <dbReference type="ARBA" id="ARBA00023136"/>
    </source>
</evidence>
<evidence type="ECO:0000256" key="8">
    <source>
        <dbReference type="ARBA" id="ARBA00023170"/>
    </source>
</evidence>
<sequence>MNMKLLFIFFLIKNINSAIVNKTNTLNENKYEFETKSELQNDVDFELCGDKKCIYKCCPNNEVLDDQNMCVAYEVNKDFSNIPVYDYYITKLRKRFYDVFNTVPNKIGTDEKFASELYSADFINNNNSIYLEENGVLYIENPNEWIRWITISSEHFCMDYSLINNTLSDAPQFWIDYSAEEPSREIHGDFLIVSLYVSAVFLFLVLLIYAALPQLQNLVGKILMSYVTSYICYFIFIAIVLGNDHSEETCIALSFCTYFSIMAVCCWMNVMSLDIWWTFRGYAKNRQIHRRGETKKFIRYCYYGWGLPLFMASFLMIINAMDMRDVPWFITPHIPSSGCFLRDIQQLFYMYIPMTFFIFINCVFFVMTALKIVEAMKGSEILGSSAARSQKERFLICLKLIVIMGIGWIWEVISFLAPAMDKYESIRYGRSTPQNSQSAAAHSTSPAIPLHRLEKTSQLNRSQYNF</sequence>
<dbReference type="GO" id="GO:0008528">
    <property type="term" value="F:G protein-coupled peptide receptor activity"/>
    <property type="evidence" value="ECO:0007669"/>
    <property type="project" value="TreeGrafter"/>
</dbReference>
<organism evidence="13 14">
    <name type="scientific">Leptidea sinapis</name>
    <dbReference type="NCBI Taxonomy" id="189913"/>
    <lineage>
        <taxon>Eukaryota</taxon>
        <taxon>Metazoa</taxon>
        <taxon>Ecdysozoa</taxon>
        <taxon>Arthropoda</taxon>
        <taxon>Hexapoda</taxon>
        <taxon>Insecta</taxon>
        <taxon>Pterygota</taxon>
        <taxon>Neoptera</taxon>
        <taxon>Endopterygota</taxon>
        <taxon>Lepidoptera</taxon>
        <taxon>Glossata</taxon>
        <taxon>Ditrysia</taxon>
        <taxon>Papilionoidea</taxon>
        <taxon>Pieridae</taxon>
        <taxon>Dismorphiinae</taxon>
        <taxon>Leptidea</taxon>
    </lineage>
</organism>
<evidence type="ECO:0000313" key="14">
    <source>
        <dbReference type="Proteomes" id="UP000324832"/>
    </source>
</evidence>
<dbReference type="PANTHER" id="PTHR47154">
    <property type="entry name" value="G-PROTEIN COUPLED RECEPTOR MTH-RELATED"/>
    <property type="match status" value="1"/>
</dbReference>
<evidence type="ECO:0000256" key="1">
    <source>
        <dbReference type="ARBA" id="ARBA00004127"/>
    </source>
</evidence>
<dbReference type="GO" id="GO:0012505">
    <property type="term" value="C:endomembrane system"/>
    <property type="evidence" value="ECO:0007669"/>
    <property type="project" value="UniProtKB-SubCell"/>
</dbReference>
<protein>
    <recommendedName>
        <fullName evidence="12">G-protein coupled receptors family 2 profile 2 domain-containing protein</fullName>
    </recommendedName>
</protein>
<evidence type="ECO:0000256" key="5">
    <source>
        <dbReference type="ARBA" id="ARBA00022989"/>
    </source>
</evidence>
<dbReference type="GO" id="GO:0005886">
    <property type="term" value="C:plasma membrane"/>
    <property type="evidence" value="ECO:0007669"/>
    <property type="project" value="TreeGrafter"/>
</dbReference>
<evidence type="ECO:0000259" key="12">
    <source>
        <dbReference type="PROSITE" id="PS50261"/>
    </source>
</evidence>
<dbReference type="AlphaFoldDB" id="A0A5E4Q1Z2"/>
<dbReference type="InterPro" id="IPR017981">
    <property type="entry name" value="GPCR_2-like_7TM"/>
</dbReference>
<feature type="chain" id="PRO_5023047828" description="G-protein coupled receptors family 2 profile 2 domain-containing protein" evidence="11">
    <location>
        <begin position="18"/>
        <end position="466"/>
    </location>
</feature>
<name>A0A5E4Q1Z2_9NEOP</name>
<keyword evidence="6" id="KW-0297">G-protein coupled receptor</keyword>
<dbReference type="CDD" id="cd15039">
    <property type="entry name" value="7tmB3_Methuselah-like"/>
    <property type="match status" value="1"/>
</dbReference>
<dbReference type="SUPFAM" id="SSF63877">
    <property type="entry name" value="Methuselah ectodomain"/>
    <property type="match status" value="1"/>
</dbReference>
<dbReference type="GO" id="GO:0007166">
    <property type="term" value="P:cell surface receptor signaling pathway"/>
    <property type="evidence" value="ECO:0007669"/>
    <property type="project" value="InterPro"/>
</dbReference>
<dbReference type="InterPro" id="IPR051384">
    <property type="entry name" value="Mth_GPCR"/>
</dbReference>
<evidence type="ECO:0000256" key="2">
    <source>
        <dbReference type="ARBA" id="ARBA00008979"/>
    </source>
</evidence>
<feature type="transmembrane region" description="Helical" evidence="10">
    <location>
        <begin position="300"/>
        <end position="321"/>
    </location>
</feature>
<keyword evidence="3 10" id="KW-0812">Transmembrane</keyword>
<dbReference type="Proteomes" id="UP000324832">
    <property type="component" value="Unassembled WGS sequence"/>
</dbReference>
<dbReference type="EMBL" id="FZQP02001004">
    <property type="protein sequence ID" value="VVC91264.1"/>
    <property type="molecule type" value="Genomic_DNA"/>
</dbReference>
<dbReference type="SUPFAM" id="SSF81321">
    <property type="entry name" value="Family A G protein-coupled receptor-like"/>
    <property type="match status" value="1"/>
</dbReference>
<dbReference type="InterPro" id="IPR036272">
    <property type="entry name" value="Methuselah_N_sf"/>
</dbReference>
<reference evidence="13 14" key="1">
    <citation type="submission" date="2017-07" db="EMBL/GenBank/DDBJ databases">
        <authorList>
            <person name="Talla V."/>
            <person name="Backstrom N."/>
        </authorList>
    </citation>
    <scope>NUCLEOTIDE SEQUENCE [LARGE SCALE GENOMIC DNA]</scope>
</reference>
<dbReference type="PROSITE" id="PS50261">
    <property type="entry name" value="G_PROTEIN_RECEP_F2_4"/>
    <property type="match status" value="1"/>
</dbReference>
<gene>
    <name evidence="13" type="ORF">LSINAPIS_LOCUS3971</name>
</gene>
<dbReference type="Pfam" id="PF00002">
    <property type="entry name" value="7tm_2"/>
    <property type="match status" value="1"/>
</dbReference>
<dbReference type="PANTHER" id="PTHR47154:SF2">
    <property type="entry name" value="G-PROTEIN COUPLED RECEPTOR MTH-RELATED"/>
    <property type="match status" value="1"/>
</dbReference>
<keyword evidence="4 11" id="KW-0732">Signal</keyword>
<accession>A0A5E4Q1Z2</accession>
<feature type="transmembrane region" description="Helical" evidence="10">
    <location>
        <begin position="394"/>
        <end position="417"/>
    </location>
</feature>
<evidence type="ECO:0000256" key="6">
    <source>
        <dbReference type="ARBA" id="ARBA00023040"/>
    </source>
</evidence>
<feature type="transmembrane region" description="Helical" evidence="10">
    <location>
        <begin position="222"/>
        <end position="240"/>
    </location>
</feature>
<keyword evidence="8" id="KW-0675">Receptor</keyword>